<keyword evidence="2" id="KW-0472">Membrane</keyword>
<dbReference type="InterPro" id="IPR029063">
    <property type="entry name" value="SAM-dependent_MTases_sf"/>
</dbReference>
<feature type="transmembrane region" description="Helical" evidence="2">
    <location>
        <begin position="49"/>
        <end position="70"/>
    </location>
</feature>
<sequence>MEDRHSVNSPRRILGLSKQRRATLSFPDPDDEFSGFGVAGEHGPKPAEVYGFVGSISTVVATVIFLLMICEKVKRYPIDSVVTTRLLVPDHKSDALLIKVGSFVSEVRSVTRATISILSKENISKVASEDDEMVQIIRELNVASNALLQVTLRLKANLFGREGGYGPSDLAQATGVGAMVVHRSGRDLVNMAKKRTNVIPNIEDARHPAKYRMLVGMVDMILCNQIKLELWH</sequence>
<dbReference type="Gene3D" id="3.30.1370.10">
    <property type="entry name" value="K Homology domain, type 1"/>
    <property type="match status" value="1"/>
</dbReference>
<dbReference type="InterPro" id="IPR036612">
    <property type="entry name" value="KH_dom_type_1_sf"/>
</dbReference>
<evidence type="ECO:0000313" key="4">
    <source>
        <dbReference type="Proteomes" id="UP001227230"/>
    </source>
</evidence>
<reference evidence="3 4" key="1">
    <citation type="journal article" date="2023" name="Hortic Res">
        <title>The complete reference genome for grapevine (Vitis vinifera L.) genetics and breeding.</title>
        <authorList>
            <person name="Shi X."/>
            <person name="Cao S."/>
            <person name="Wang X."/>
            <person name="Huang S."/>
            <person name="Wang Y."/>
            <person name="Liu Z."/>
            <person name="Liu W."/>
            <person name="Leng X."/>
            <person name="Peng Y."/>
            <person name="Wang N."/>
            <person name="Wang Y."/>
            <person name="Ma Z."/>
            <person name="Xu X."/>
            <person name="Zhang F."/>
            <person name="Xue H."/>
            <person name="Zhong H."/>
            <person name="Wang Y."/>
            <person name="Zhang K."/>
            <person name="Velt A."/>
            <person name="Avia K."/>
            <person name="Holtgrawe D."/>
            <person name="Grimplet J."/>
            <person name="Matus J.T."/>
            <person name="Ware D."/>
            <person name="Wu X."/>
            <person name="Wang H."/>
            <person name="Liu C."/>
            <person name="Fang Y."/>
            <person name="Rustenholz C."/>
            <person name="Cheng Z."/>
            <person name="Xiao H."/>
            <person name="Zhou Y."/>
        </authorList>
    </citation>
    <scope>NUCLEOTIDE SEQUENCE [LARGE SCALE GENOMIC DNA]</scope>
    <source>
        <strain evidence="4">cv. Pinot noir / PN40024</strain>
        <tissue evidence="3">Leaf</tissue>
    </source>
</reference>
<dbReference type="SMART" id="SM01206">
    <property type="entry name" value="Fibrillarin"/>
    <property type="match status" value="1"/>
</dbReference>
<gene>
    <name evidence="3" type="ORF">VitviT2T_015334</name>
</gene>
<dbReference type="PANTHER" id="PTHR47681">
    <property type="entry name" value="PHOSPHATIDYLINOSITOL N-ACETYLGLUCOSAMINYLTRANSFERASE SUBUNIT P-RELATED"/>
    <property type="match status" value="1"/>
</dbReference>
<name>A0ABY9CM98_VITVI</name>
<keyword evidence="4" id="KW-1185">Reference proteome</keyword>
<dbReference type="Pfam" id="PF01269">
    <property type="entry name" value="Fibrillarin"/>
    <property type="match status" value="1"/>
</dbReference>
<dbReference type="EMBL" id="CP126657">
    <property type="protein sequence ID" value="WJZ96673.1"/>
    <property type="molecule type" value="Genomic_DNA"/>
</dbReference>
<dbReference type="PRINTS" id="PR00052">
    <property type="entry name" value="FIBRILLARIN"/>
</dbReference>
<dbReference type="Gene3D" id="3.40.50.150">
    <property type="entry name" value="Vaccinia Virus protein VP39"/>
    <property type="match status" value="1"/>
</dbReference>
<keyword evidence="2" id="KW-1133">Transmembrane helix</keyword>
<keyword evidence="2" id="KW-0812">Transmembrane</keyword>
<evidence type="ECO:0000313" key="3">
    <source>
        <dbReference type="EMBL" id="WJZ96673.1"/>
    </source>
</evidence>
<protein>
    <submittedName>
        <fullName evidence="3">Uncharacterized protein</fullName>
    </submittedName>
</protein>
<keyword evidence="1" id="KW-0694">RNA-binding</keyword>
<evidence type="ECO:0000256" key="1">
    <source>
        <dbReference type="PROSITE-ProRule" id="PRU00117"/>
    </source>
</evidence>
<dbReference type="InterPro" id="IPR000692">
    <property type="entry name" value="Fibrillarin"/>
</dbReference>
<proteinExistence type="predicted"/>
<accession>A0ABY9CM98</accession>
<dbReference type="Proteomes" id="UP001227230">
    <property type="component" value="Chromosome 10"/>
</dbReference>
<dbReference type="PANTHER" id="PTHR47681:SF3">
    <property type="entry name" value="PHOSPHATIDYLINOSITOL N-ACETYLGLUCOSAMINYLTRANSFERASE SUBUNIT P-RELATED"/>
    <property type="match status" value="1"/>
</dbReference>
<organism evidence="3 4">
    <name type="scientific">Vitis vinifera</name>
    <name type="common">Grape</name>
    <dbReference type="NCBI Taxonomy" id="29760"/>
    <lineage>
        <taxon>Eukaryota</taxon>
        <taxon>Viridiplantae</taxon>
        <taxon>Streptophyta</taxon>
        <taxon>Embryophyta</taxon>
        <taxon>Tracheophyta</taxon>
        <taxon>Spermatophyta</taxon>
        <taxon>Magnoliopsida</taxon>
        <taxon>eudicotyledons</taxon>
        <taxon>Gunneridae</taxon>
        <taxon>Pentapetalae</taxon>
        <taxon>rosids</taxon>
        <taxon>Vitales</taxon>
        <taxon>Vitaceae</taxon>
        <taxon>Viteae</taxon>
        <taxon>Vitis</taxon>
    </lineage>
</organism>
<evidence type="ECO:0000256" key="2">
    <source>
        <dbReference type="SAM" id="Phobius"/>
    </source>
</evidence>
<dbReference type="PROSITE" id="PS50084">
    <property type="entry name" value="KH_TYPE_1"/>
    <property type="match status" value="1"/>
</dbReference>